<dbReference type="InterPro" id="IPR036695">
    <property type="entry name" value="Arg-tRNA-synth_N_sf"/>
</dbReference>
<dbReference type="Pfam" id="PF00750">
    <property type="entry name" value="tRNA-synt_1d"/>
    <property type="match status" value="1"/>
</dbReference>
<organism evidence="11 12">
    <name type="scientific">Phialophora macrospora</name>
    <dbReference type="NCBI Taxonomy" id="1851006"/>
    <lineage>
        <taxon>Eukaryota</taxon>
        <taxon>Fungi</taxon>
        <taxon>Dikarya</taxon>
        <taxon>Ascomycota</taxon>
        <taxon>Pezizomycotina</taxon>
        <taxon>Eurotiomycetes</taxon>
        <taxon>Chaetothyriomycetidae</taxon>
        <taxon>Chaetothyriales</taxon>
        <taxon>Herpotrichiellaceae</taxon>
        <taxon>Phialophora</taxon>
    </lineage>
</organism>
<dbReference type="EC" id="6.1.1.19" evidence="2"/>
<keyword evidence="4" id="KW-0547">Nucleotide-binding</keyword>
<comment type="catalytic activity">
    <reaction evidence="8">
        <text>tRNA(Arg) + L-arginine + ATP = L-arginyl-tRNA(Arg) + AMP + diphosphate</text>
        <dbReference type="Rhea" id="RHEA:20301"/>
        <dbReference type="Rhea" id="RHEA-COMP:9658"/>
        <dbReference type="Rhea" id="RHEA-COMP:9673"/>
        <dbReference type="ChEBI" id="CHEBI:30616"/>
        <dbReference type="ChEBI" id="CHEBI:32682"/>
        <dbReference type="ChEBI" id="CHEBI:33019"/>
        <dbReference type="ChEBI" id="CHEBI:78442"/>
        <dbReference type="ChEBI" id="CHEBI:78513"/>
        <dbReference type="ChEBI" id="CHEBI:456215"/>
        <dbReference type="EC" id="6.1.1.19"/>
    </reaction>
</comment>
<gene>
    <name evidence="11" type="ORF">PV04_05257</name>
</gene>
<evidence type="ECO:0000256" key="4">
    <source>
        <dbReference type="ARBA" id="ARBA00022741"/>
    </source>
</evidence>
<dbReference type="Gene3D" id="1.10.730.10">
    <property type="entry name" value="Isoleucyl-tRNA Synthetase, Domain 1"/>
    <property type="match status" value="1"/>
</dbReference>
<dbReference type="Gene3D" id="3.40.50.620">
    <property type="entry name" value="HUPs"/>
    <property type="match status" value="1"/>
</dbReference>
<dbReference type="SMART" id="SM00836">
    <property type="entry name" value="DALR_1"/>
    <property type="match status" value="1"/>
</dbReference>
<feature type="compositionally biased region" description="Low complexity" evidence="9">
    <location>
        <begin position="628"/>
        <end position="637"/>
    </location>
</feature>
<dbReference type="InterPro" id="IPR014729">
    <property type="entry name" value="Rossmann-like_a/b/a_fold"/>
</dbReference>
<dbReference type="EMBL" id="KN846958">
    <property type="protein sequence ID" value="KIW69376.1"/>
    <property type="molecule type" value="Genomic_DNA"/>
</dbReference>
<dbReference type="InterPro" id="IPR009080">
    <property type="entry name" value="tRNAsynth_Ia_anticodon-bd"/>
</dbReference>
<dbReference type="AlphaFoldDB" id="A0A0D2CW31"/>
<protein>
    <recommendedName>
        <fullName evidence="2">arginine--tRNA ligase</fullName>
        <ecNumber evidence="2">6.1.1.19</ecNumber>
    </recommendedName>
</protein>
<feature type="region of interest" description="Disordered" evidence="9">
    <location>
        <begin position="717"/>
        <end position="931"/>
    </location>
</feature>
<dbReference type="SUPFAM" id="SSF47323">
    <property type="entry name" value="Anticodon-binding domain of a subclass of class I aminoacyl-tRNA synthetases"/>
    <property type="match status" value="1"/>
</dbReference>
<evidence type="ECO:0000256" key="6">
    <source>
        <dbReference type="ARBA" id="ARBA00022917"/>
    </source>
</evidence>
<dbReference type="SUPFAM" id="SSF52374">
    <property type="entry name" value="Nucleotidylyl transferase"/>
    <property type="match status" value="1"/>
</dbReference>
<evidence type="ECO:0000256" key="8">
    <source>
        <dbReference type="ARBA" id="ARBA00049339"/>
    </source>
</evidence>
<feature type="compositionally biased region" description="Acidic residues" evidence="9">
    <location>
        <begin position="761"/>
        <end position="770"/>
    </location>
</feature>
<dbReference type="STRING" id="5601.A0A0D2CW31"/>
<dbReference type="PRINTS" id="PR01038">
    <property type="entry name" value="TRNASYNTHARG"/>
</dbReference>
<keyword evidence="5" id="KW-0067">ATP-binding</keyword>
<name>A0A0D2CW31_9EURO</name>
<dbReference type="SUPFAM" id="SSF55190">
    <property type="entry name" value="Arginyl-tRNA synthetase (ArgRS), N-terminal 'additional' domain"/>
    <property type="match status" value="1"/>
</dbReference>
<dbReference type="HOGENOM" id="CLU_010126_0_0_1"/>
<evidence type="ECO:0000256" key="5">
    <source>
        <dbReference type="ARBA" id="ARBA00022840"/>
    </source>
</evidence>
<dbReference type="Proteomes" id="UP000054266">
    <property type="component" value="Unassembled WGS sequence"/>
</dbReference>
<feature type="compositionally biased region" description="Polar residues" evidence="9">
    <location>
        <begin position="920"/>
        <end position="931"/>
    </location>
</feature>
<sequence length="1078" mass="117211">MATLQADTLQLLLNRLGMEDSGNSFPPADVLTRPLDIYRAHLADILVQLTDCEPQVAYDSIQEPNDYGDLEVVIPRLRLKGSDPKELAFDLAQKFPETPLFDQPFEDGIHLRLYASPQNLARILLPYILDRGKSYGSSPIPDSTGPDIHDGAGRRVIVDFSSPNLGREFDGAHLRSTIIGSSIASLYEGMGWDVRRLNFLGDWGKHIGLLAVGWHRFGSDELLKDEPLRHLLDVYTKIDELSKAETLAAKETNTEAENEGEALLNGSVPISAQQDDFNQKMEEGDADAVALWKRLREACVTQYADLYAKLHISFDDYSGESEIGKATIAEIEAILTEKGVYEESNGAWIIDFKKHGMKGLGTVTARHPNGTTSYLLRDVGAVLERRKKYDFDKMVYVVSAKQDIHFQQLFRTLELMGDEYHGLAQSLQHVNFGPVRGLTPQSGSSGLLLGDILEQSQEVMQESLKTDGNDNFFQSYRANADGNLNGASEFARLALMSQELSTKRSATLNFTLGTDEKIGALADSYPGLRVQRWLDNLRSKVWGDGVQQDLEHEDLDYALFEQEEAYADMLKLLARFPVSVKHAFEKLEPPTIVSYLLQVIDMLPSVWDDDDDNTRSTETGLEHDDAGEGSSSGVRPSRSRNVLRSVFYQCVRTVLENGMNLIGIVPIQTRGQEPADVPAATALPNEASEEPTPTVVPPQDCPEEGPTVIPQDIEGDLAMPGEANEGPTPTASLQNDDEATDVSEPQEVIEGVTLPTPPPEVNDEVAEEEAGVPAAGDTSLPEEVSEVVDPTVMLQEVNGETIPPAAVQSNDEPADVSQPQEGNEETPLSATSPEDHDEAMKAAQPLDVNEETTHPAMPEVNEETSVQSIPPEDNGEAAGATQPEEIHEVADLTGTPQGSKEDDGPIPVSQKINEDAAPTAISQEDQVVPTSTIVEHEVDEAPPVPEPQNANGDAEALSVPGEVDVEAAISEEMNEASIDAPHSAHDDEAVTTTPKEAGVEEASVIPPEEVDETASNAVSREINEESVPEENGTASIDTPHGHNEENPTAVPEEVDMETAGTPNSQNDANALPREVSEE</sequence>
<evidence type="ECO:0000256" key="9">
    <source>
        <dbReference type="SAM" id="MobiDB-lite"/>
    </source>
</evidence>
<reference evidence="11 12" key="1">
    <citation type="submission" date="2015-01" db="EMBL/GenBank/DDBJ databases">
        <title>The Genome Sequence of Capronia semiimmersa CBS27337.</title>
        <authorList>
            <consortium name="The Broad Institute Genomics Platform"/>
            <person name="Cuomo C."/>
            <person name="de Hoog S."/>
            <person name="Gorbushina A."/>
            <person name="Stielow B."/>
            <person name="Teixiera M."/>
            <person name="Abouelleil A."/>
            <person name="Chapman S.B."/>
            <person name="Priest M."/>
            <person name="Young S.K."/>
            <person name="Wortman J."/>
            <person name="Nusbaum C."/>
            <person name="Birren B."/>
        </authorList>
    </citation>
    <scope>NUCLEOTIDE SEQUENCE [LARGE SCALE GENOMIC DNA]</scope>
    <source>
        <strain evidence="11 12">CBS 27337</strain>
    </source>
</reference>
<evidence type="ECO:0000313" key="11">
    <source>
        <dbReference type="EMBL" id="KIW69376.1"/>
    </source>
</evidence>
<dbReference type="GO" id="GO:0005739">
    <property type="term" value="C:mitochondrion"/>
    <property type="evidence" value="ECO:0007669"/>
    <property type="project" value="TreeGrafter"/>
</dbReference>
<proteinExistence type="inferred from homology"/>
<dbReference type="GO" id="GO:0032543">
    <property type="term" value="P:mitochondrial translation"/>
    <property type="evidence" value="ECO:0007669"/>
    <property type="project" value="TreeGrafter"/>
</dbReference>
<comment type="similarity">
    <text evidence="1">Belongs to the class-I aminoacyl-tRNA synthetase family.</text>
</comment>
<feature type="region of interest" description="Disordered" evidence="9">
    <location>
        <begin position="974"/>
        <end position="1078"/>
    </location>
</feature>
<evidence type="ECO:0000256" key="3">
    <source>
        <dbReference type="ARBA" id="ARBA00022598"/>
    </source>
</evidence>
<dbReference type="InterPro" id="IPR001278">
    <property type="entry name" value="Arg-tRNA-ligase"/>
</dbReference>
<evidence type="ECO:0000256" key="7">
    <source>
        <dbReference type="ARBA" id="ARBA00023146"/>
    </source>
</evidence>
<keyword evidence="12" id="KW-1185">Reference proteome</keyword>
<feature type="domain" description="DALR anticodon binding" evidence="10">
    <location>
        <begin position="546"/>
        <end position="670"/>
    </location>
</feature>
<dbReference type="Gene3D" id="3.30.1360.70">
    <property type="entry name" value="Arginyl tRNA synthetase N-terminal domain"/>
    <property type="match status" value="1"/>
</dbReference>
<evidence type="ECO:0000259" key="10">
    <source>
        <dbReference type="SMART" id="SM00836"/>
    </source>
</evidence>
<dbReference type="PANTHER" id="PTHR11956">
    <property type="entry name" value="ARGINYL-TRNA SYNTHETASE"/>
    <property type="match status" value="1"/>
</dbReference>
<keyword evidence="3 11" id="KW-0436">Ligase</keyword>
<feature type="region of interest" description="Disordered" evidence="9">
    <location>
        <begin position="607"/>
        <end position="637"/>
    </location>
</feature>
<dbReference type="GO" id="GO:0006420">
    <property type="term" value="P:arginyl-tRNA aminoacylation"/>
    <property type="evidence" value="ECO:0007669"/>
    <property type="project" value="InterPro"/>
</dbReference>
<dbReference type="PANTHER" id="PTHR11956:SF11">
    <property type="entry name" value="ARGININE--TRNA LIGASE, MITOCHONDRIAL-RELATED"/>
    <property type="match status" value="1"/>
</dbReference>
<dbReference type="GO" id="GO:0005524">
    <property type="term" value="F:ATP binding"/>
    <property type="evidence" value="ECO:0007669"/>
    <property type="project" value="UniProtKB-KW"/>
</dbReference>
<accession>A0A0D2CW31</accession>
<keyword evidence="7" id="KW-0030">Aminoacyl-tRNA synthetase</keyword>
<keyword evidence="6" id="KW-0648">Protein biosynthesis</keyword>
<dbReference type="InterPro" id="IPR008909">
    <property type="entry name" value="DALR_anticod-bd"/>
</dbReference>
<feature type="compositionally biased region" description="Polar residues" evidence="9">
    <location>
        <begin position="807"/>
        <end position="832"/>
    </location>
</feature>
<evidence type="ECO:0000256" key="1">
    <source>
        <dbReference type="ARBA" id="ARBA00005594"/>
    </source>
</evidence>
<dbReference type="GO" id="GO:0004814">
    <property type="term" value="F:arginine-tRNA ligase activity"/>
    <property type="evidence" value="ECO:0007669"/>
    <property type="project" value="UniProtKB-EC"/>
</dbReference>
<evidence type="ECO:0000313" key="12">
    <source>
        <dbReference type="Proteomes" id="UP000054266"/>
    </source>
</evidence>
<dbReference type="InterPro" id="IPR035684">
    <property type="entry name" value="ArgRS_core"/>
</dbReference>
<evidence type="ECO:0000256" key="2">
    <source>
        <dbReference type="ARBA" id="ARBA00012837"/>
    </source>
</evidence>